<accession>C7T1F8</accession>
<evidence type="ECO:0000256" key="3">
    <source>
        <dbReference type="ARBA" id="ARBA00022758"/>
    </source>
</evidence>
<dbReference type="AlphaFoldDB" id="C7T1F8"/>
<dbReference type="GO" id="GO:0075523">
    <property type="term" value="P:viral translational frameshifting"/>
    <property type="evidence" value="ECO:0007669"/>
    <property type="project" value="UniProtKB-KW"/>
</dbReference>
<reference evidence="4" key="2">
    <citation type="submission" date="2016-11" db="EMBL/GenBank/DDBJ databases">
        <authorList>
            <person name="Jaros S."/>
            <person name="Januszkiewicz K."/>
            <person name="Wedrychowicz H."/>
        </authorList>
    </citation>
    <scope>NUCLEOTIDE SEQUENCE</scope>
</reference>
<protein>
    <recommendedName>
        <fullName evidence="2">Ornithine decarboxylase antizyme</fullName>
    </recommendedName>
</protein>
<sequence>MLRASEAIVLDENFGPQSRDILASMPALQSTNMMSNQRYCISLGPGPLWYSDVPHAVDASKMSFVAEGSGVGVLAQPPVNAKGLFTTNVNSLAHQTQVAANLCFKIRPVECLEVTWETVLLDGKLYVELPSGILPEESKESLVSLLEYAEDRLKCSHVILCFKKNRADRVNLLRVFSFLGFSVVPPGDPLVPKVEDLMFMVYVIEEDSDEGD</sequence>
<dbReference type="InterPro" id="IPR002993">
    <property type="entry name" value="ODC_AZ"/>
</dbReference>
<name>C7T1F8_HALDV</name>
<evidence type="ECO:0000256" key="2">
    <source>
        <dbReference type="ARBA" id="ARBA00017712"/>
    </source>
</evidence>
<keyword evidence="3" id="KW-0688">Ribosomal frameshifting</keyword>
<dbReference type="Pfam" id="PF02100">
    <property type="entry name" value="ODC_AZ"/>
    <property type="match status" value="1"/>
</dbReference>
<organism evidence="4">
    <name type="scientific">Haliotis diversicolor</name>
    <name type="common">Abalone</name>
    <name type="synonym">Sulculus diversicolor</name>
    <dbReference type="NCBI Taxonomy" id="36095"/>
    <lineage>
        <taxon>Eukaryota</taxon>
        <taxon>Metazoa</taxon>
        <taxon>Spiralia</taxon>
        <taxon>Lophotrochozoa</taxon>
        <taxon>Mollusca</taxon>
        <taxon>Gastropoda</taxon>
        <taxon>Vetigastropoda</taxon>
        <taxon>Lepetellida</taxon>
        <taxon>Haliotoidea</taxon>
        <taxon>Haliotidae</taxon>
        <taxon>Haliotis</taxon>
    </lineage>
</organism>
<dbReference type="InterPro" id="IPR016181">
    <property type="entry name" value="Acyl_CoA_acyltransferase"/>
</dbReference>
<gene>
    <name evidence="4" type="primary">ODCAZ</name>
</gene>
<evidence type="ECO:0000256" key="1">
    <source>
        <dbReference type="ARBA" id="ARBA00008796"/>
    </source>
</evidence>
<dbReference type="GO" id="GO:0005737">
    <property type="term" value="C:cytoplasm"/>
    <property type="evidence" value="ECO:0007669"/>
    <property type="project" value="TreeGrafter"/>
</dbReference>
<dbReference type="PANTHER" id="PTHR10279">
    <property type="entry name" value="ORNITHINE DECARBOXYLASE ANTIZYME"/>
    <property type="match status" value="1"/>
</dbReference>
<dbReference type="EMBL" id="FJ809756">
    <property type="protein sequence ID" value="ACV32415.1"/>
    <property type="molecule type" value="mRNA"/>
</dbReference>
<dbReference type="PANTHER" id="PTHR10279:SF10">
    <property type="entry name" value="ORNITHINE DECARBOXYLASE ANTIZYME"/>
    <property type="match status" value="1"/>
</dbReference>
<dbReference type="Gene3D" id="3.40.630.60">
    <property type="match status" value="1"/>
</dbReference>
<dbReference type="GO" id="GO:0008073">
    <property type="term" value="F:ornithine decarboxylase inhibitor activity"/>
    <property type="evidence" value="ECO:0007669"/>
    <property type="project" value="InterPro"/>
</dbReference>
<evidence type="ECO:0000313" key="4">
    <source>
        <dbReference type="EMBL" id="ACV32415.1"/>
    </source>
</evidence>
<dbReference type="SUPFAM" id="SSF55729">
    <property type="entry name" value="Acyl-CoA N-acyltransferases (Nat)"/>
    <property type="match status" value="1"/>
</dbReference>
<reference evidence="4" key="1">
    <citation type="journal article" date="2012" name="Int. J. Dev. Biol.">
        <title>Stable expression of Y-box protein 1 gene in early development of the abalone Haliotis diversicolor.</title>
        <authorList>
            <person name="Chen J."/>
            <person name="Chen Z.S."/>
            <person name="Huang Z.X."/>
            <person name="Ke C.H."/>
            <person name="Zhang J."/>
            <person name="Zhong Y.X."/>
            <person name="You W.W."/>
            <person name="Zhao J."/>
        </authorList>
    </citation>
    <scope>NUCLEOTIDE SEQUENCE</scope>
</reference>
<comment type="similarity">
    <text evidence="1">Belongs to the ODC antizyme family.</text>
</comment>
<dbReference type="GO" id="GO:0005634">
    <property type="term" value="C:nucleus"/>
    <property type="evidence" value="ECO:0007669"/>
    <property type="project" value="TreeGrafter"/>
</dbReference>
<dbReference type="InterPro" id="IPR038581">
    <property type="entry name" value="ODC_AZ_sf"/>
</dbReference>
<proteinExistence type="evidence at transcript level"/>
<dbReference type="GO" id="GO:0045732">
    <property type="term" value="P:positive regulation of protein catabolic process"/>
    <property type="evidence" value="ECO:0007669"/>
    <property type="project" value="TreeGrafter"/>
</dbReference>